<proteinExistence type="predicted"/>
<reference evidence="2" key="1">
    <citation type="journal article" date="2023" name="Front. Plant Sci.">
        <title>Chromosomal-level genome assembly of Melastoma candidum provides insights into trichome evolution.</title>
        <authorList>
            <person name="Zhong Y."/>
            <person name="Wu W."/>
            <person name="Sun C."/>
            <person name="Zou P."/>
            <person name="Liu Y."/>
            <person name="Dai S."/>
            <person name="Zhou R."/>
        </authorList>
    </citation>
    <scope>NUCLEOTIDE SEQUENCE [LARGE SCALE GENOMIC DNA]</scope>
</reference>
<dbReference type="Proteomes" id="UP001057402">
    <property type="component" value="Chromosome 4"/>
</dbReference>
<comment type="caution">
    <text evidence="1">The sequence shown here is derived from an EMBL/GenBank/DDBJ whole genome shotgun (WGS) entry which is preliminary data.</text>
</comment>
<protein>
    <submittedName>
        <fullName evidence="1">Uncharacterized protein</fullName>
    </submittedName>
</protein>
<name>A0ACB9R1U6_9MYRT</name>
<dbReference type="EMBL" id="CM042883">
    <property type="protein sequence ID" value="KAI4372868.1"/>
    <property type="molecule type" value="Genomic_DNA"/>
</dbReference>
<accession>A0ACB9R1U6</accession>
<evidence type="ECO:0000313" key="2">
    <source>
        <dbReference type="Proteomes" id="UP001057402"/>
    </source>
</evidence>
<keyword evidence="2" id="KW-1185">Reference proteome</keyword>
<evidence type="ECO:0000313" key="1">
    <source>
        <dbReference type="EMBL" id="KAI4372868.1"/>
    </source>
</evidence>
<sequence length="171" mass="18760">MHAHSIGGIEYANIGDGLVDEAVCLSIVSSGIYVDNTGDGNVLIYTGKGRGTTSKYKQATDQMLVYLYDGLYTVQELWSEKGKVNVNAFKYKLGKIEGQPVAFAVWKTIERVSQTGLKVRLEVFMTKDGGWGLRSWDPLRAGASICEYAGEVIDKAKLVQQLDTREVNLCG</sequence>
<gene>
    <name evidence="1" type="ORF">MLD38_011052</name>
</gene>
<organism evidence="1 2">
    <name type="scientific">Melastoma candidum</name>
    <dbReference type="NCBI Taxonomy" id="119954"/>
    <lineage>
        <taxon>Eukaryota</taxon>
        <taxon>Viridiplantae</taxon>
        <taxon>Streptophyta</taxon>
        <taxon>Embryophyta</taxon>
        <taxon>Tracheophyta</taxon>
        <taxon>Spermatophyta</taxon>
        <taxon>Magnoliopsida</taxon>
        <taxon>eudicotyledons</taxon>
        <taxon>Gunneridae</taxon>
        <taxon>Pentapetalae</taxon>
        <taxon>rosids</taxon>
        <taxon>malvids</taxon>
        <taxon>Myrtales</taxon>
        <taxon>Melastomataceae</taxon>
        <taxon>Melastomatoideae</taxon>
        <taxon>Melastomateae</taxon>
        <taxon>Melastoma</taxon>
    </lineage>
</organism>